<dbReference type="EMBL" id="CP048000">
    <property type="protein sequence ID" value="QHQ63632.1"/>
    <property type="molecule type" value="Genomic_DNA"/>
</dbReference>
<reference evidence="3 4" key="1">
    <citation type="submission" date="2020-01" db="EMBL/GenBank/DDBJ databases">
        <title>Genome analysis of Anaerocolumna sp. CBA3638.</title>
        <authorList>
            <person name="Kim J."/>
            <person name="Roh S.W."/>
        </authorList>
    </citation>
    <scope>NUCLEOTIDE SEQUENCE [LARGE SCALE GENOMIC DNA]</scope>
    <source>
        <strain evidence="3 4">CBA3638</strain>
    </source>
</reference>
<dbReference type="AlphaFoldDB" id="A0A6P1TTL5"/>
<protein>
    <submittedName>
        <fullName evidence="3">Amino acid racemase</fullName>
        <ecNumber evidence="3">5.1.1.-</ecNumber>
    </submittedName>
</protein>
<proteinExistence type="inferred from homology"/>
<dbReference type="GO" id="GO:0047661">
    <property type="term" value="F:amino-acid racemase activity"/>
    <property type="evidence" value="ECO:0007669"/>
    <property type="project" value="InterPro"/>
</dbReference>
<evidence type="ECO:0000256" key="2">
    <source>
        <dbReference type="ARBA" id="ARBA00023235"/>
    </source>
</evidence>
<sequence>MFTKKLGVIGGLGPFATAYFFDLILKMTDAKADQEHLEMVIYNCPSIPDRTSHILGKSKNNPVIPMIEIGNKLAALKVDYIAIPCITGHFYHSLLSQKIGVPIINMIQETAKYLHNNGIEIVGLVATEGTVFSRIFQEELQFYGIRVIVPNRQGQEYVNSIIYKNIKVGIPPELDKFISVSQNLRKFGAEVIIIGCTELSLIKRDYPIGAGYIDAMEVLAAQSILLCDTKLKKEFNCLISK</sequence>
<dbReference type="InterPro" id="IPR015942">
    <property type="entry name" value="Asp/Glu/hydantoin_racemase"/>
</dbReference>
<gene>
    <name evidence="3" type="ORF">Ana3638_04540</name>
</gene>
<dbReference type="EC" id="5.1.1.-" evidence="3"/>
<keyword evidence="4" id="KW-1185">Reference proteome</keyword>
<evidence type="ECO:0000313" key="4">
    <source>
        <dbReference type="Proteomes" id="UP000464314"/>
    </source>
</evidence>
<organism evidence="3 4">
    <name type="scientific">Anaerocolumna sedimenticola</name>
    <dbReference type="NCBI Taxonomy" id="2696063"/>
    <lineage>
        <taxon>Bacteria</taxon>
        <taxon>Bacillati</taxon>
        <taxon>Bacillota</taxon>
        <taxon>Clostridia</taxon>
        <taxon>Lachnospirales</taxon>
        <taxon>Lachnospiraceae</taxon>
        <taxon>Anaerocolumna</taxon>
    </lineage>
</organism>
<dbReference type="PANTHER" id="PTHR21198:SF7">
    <property type="entry name" value="ASPARTATE-GLUTAMATE RACEMASE FAMILY"/>
    <property type="match status" value="1"/>
</dbReference>
<dbReference type="NCBIfam" id="TIGR00035">
    <property type="entry name" value="asp_race"/>
    <property type="match status" value="1"/>
</dbReference>
<evidence type="ECO:0000313" key="3">
    <source>
        <dbReference type="EMBL" id="QHQ63632.1"/>
    </source>
</evidence>
<comment type="similarity">
    <text evidence="1">Belongs to the aspartate/glutamate racemases family.</text>
</comment>
<dbReference type="Proteomes" id="UP000464314">
    <property type="component" value="Chromosome"/>
</dbReference>
<evidence type="ECO:0000256" key="1">
    <source>
        <dbReference type="ARBA" id="ARBA00007847"/>
    </source>
</evidence>
<keyword evidence="2 3" id="KW-0413">Isomerase</keyword>
<dbReference type="KEGG" id="anr:Ana3638_04540"/>
<name>A0A6P1TTL5_9FIRM</name>
<dbReference type="PANTHER" id="PTHR21198">
    <property type="entry name" value="GLUTAMATE RACEMASE"/>
    <property type="match status" value="1"/>
</dbReference>
<accession>A0A6P1TTL5</accession>
<dbReference type="Gene3D" id="3.40.50.1860">
    <property type="match status" value="2"/>
</dbReference>
<dbReference type="InterPro" id="IPR001920">
    <property type="entry name" value="Asp/Glu_race"/>
</dbReference>
<dbReference type="InterPro" id="IPR033134">
    <property type="entry name" value="Asp/Glu_racemase_AS_2"/>
</dbReference>
<dbReference type="SUPFAM" id="SSF53681">
    <property type="entry name" value="Aspartate/glutamate racemase"/>
    <property type="match status" value="2"/>
</dbReference>
<dbReference type="PROSITE" id="PS00924">
    <property type="entry name" value="ASP_GLU_RACEMASE_2"/>
    <property type="match status" value="1"/>
</dbReference>
<dbReference type="Pfam" id="PF01177">
    <property type="entry name" value="Asp_Glu_race"/>
    <property type="match status" value="1"/>
</dbReference>
<dbReference type="InterPro" id="IPR004380">
    <property type="entry name" value="Asp_race"/>
</dbReference>